<proteinExistence type="predicted"/>
<dbReference type="EMBL" id="LAZR01022796">
    <property type="protein sequence ID" value="KKL80619.1"/>
    <property type="molecule type" value="Genomic_DNA"/>
</dbReference>
<accession>A0A0F9E2S0</accession>
<name>A0A0F9E2S0_9ZZZZ</name>
<evidence type="ECO:0000313" key="3">
    <source>
        <dbReference type="EMBL" id="KKL80619.1"/>
    </source>
</evidence>
<gene>
    <name evidence="3" type="ORF">LCGC14_2002940</name>
    <name evidence="2" type="ORF">LCGC14_2126140</name>
</gene>
<organism evidence="2">
    <name type="scientific">marine sediment metagenome</name>
    <dbReference type="NCBI Taxonomy" id="412755"/>
    <lineage>
        <taxon>unclassified sequences</taxon>
        <taxon>metagenomes</taxon>
        <taxon>ecological metagenomes</taxon>
    </lineage>
</organism>
<protein>
    <submittedName>
        <fullName evidence="2">Uncharacterized protein</fullName>
    </submittedName>
</protein>
<feature type="region of interest" description="Disordered" evidence="1">
    <location>
        <begin position="1"/>
        <end position="23"/>
    </location>
</feature>
<comment type="caution">
    <text evidence="2">The sequence shown here is derived from an EMBL/GenBank/DDBJ whole genome shotgun (WGS) entry which is preliminary data.</text>
</comment>
<dbReference type="EMBL" id="LAZR01026568">
    <property type="protein sequence ID" value="KKL68323.1"/>
    <property type="molecule type" value="Genomic_DNA"/>
</dbReference>
<dbReference type="AlphaFoldDB" id="A0A0F9E2S0"/>
<evidence type="ECO:0000256" key="1">
    <source>
        <dbReference type="SAM" id="MobiDB-lite"/>
    </source>
</evidence>
<reference evidence="2" key="1">
    <citation type="journal article" date="2015" name="Nature">
        <title>Complex archaea that bridge the gap between prokaryotes and eukaryotes.</title>
        <authorList>
            <person name="Spang A."/>
            <person name="Saw J.H."/>
            <person name="Jorgensen S.L."/>
            <person name="Zaremba-Niedzwiedzka K."/>
            <person name="Martijn J."/>
            <person name="Lind A.E."/>
            <person name="van Eijk R."/>
            <person name="Schleper C."/>
            <person name="Guy L."/>
            <person name="Ettema T.J."/>
        </authorList>
    </citation>
    <scope>NUCLEOTIDE SEQUENCE</scope>
</reference>
<sequence length="140" mass="15468">MAGPKPSEDQALPMAGPKPSEDQELADAARNFLNTLTEEFKLGERQRLYYIGEIGTYLDDVNLMITMGNSCDIDGVVHGFRESSEYFSAFENMVQKSKAKPPVKQKVMDALDKFHAQFESDLTAALQYGCKVPGLRPGSS</sequence>
<evidence type="ECO:0000313" key="2">
    <source>
        <dbReference type="EMBL" id="KKL68323.1"/>
    </source>
</evidence>